<dbReference type="Proteomes" id="UP000269883">
    <property type="component" value="Chromosome"/>
</dbReference>
<dbReference type="KEGG" id="dfl:DFE_2888"/>
<dbReference type="CDD" id="cd04179">
    <property type="entry name" value="DPM_DPG-synthase_like"/>
    <property type="match status" value="1"/>
</dbReference>
<dbReference type="InterPro" id="IPR001173">
    <property type="entry name" value="Glyco_trans_2-like"/>
</dbReference>
<reference evidence="8 9" key="1">
    <citation type="journal article" date="2018" name="Sci. Adv.">
        <title>Multi-heme cytochromes provide a pathway for survival in energy-limited environments.</title>
        <authorList>
            <person name="Deng X."/>
            <person name="Dohmae N."/>
            <person name="Nealson K.H."/>
            <person name="Hashimoto K."/>
            <person name="Okamoto A."/>
        </authorList>
    </citation>
    <scope>NUCLEOTIDE SEQUENCE [LARGE SCALE GENOMIC DNA]</scope>
    <source>
        <strain evidence="8 9">IS5</strain>
    </source>
</reference>
<dbReference type="GO" id="GO:0016020">
    <property type="term" value="C:membrane"/>
    <property type="evidence" value="ECO:0007669"/>
    <property type="project" value="UniProtKB-SubCell"/>
</dbReference>
<evidence type="ECO:0000256" key="3">
    <source>
        <dbReference type="ARBA" id="ARBA00022989"/>
    </source>
</evidence>
<dbReference type="AlphaFoldDB" id="A0A2Z6B286"/>
<feature type="transmembrane region" description="Helical" evidence="5">
    <location>
        <begin position="311"/>
        <end position="329"/>
    </location>
</feature>
<dbReference type="Pfam" id="PF04138">
    <property type="entry name" value="GtrA_DPMS_TM"/>
    <property type="match status" value="1"/>
</dbReference>
<dbReference type="InterPro" id="IPR029044">
    <property type="entry name" value="Nucleotide-diphossugar_trans"/>
</dbReference>
<dbReference type="EMBL" id="AP017378">
    <property type="protein sequence ID" value="BBD09614.1"/>
    <property type="molecule type" value="Genomic_DNA"/>
</dbReference>
<evidence type="ECO:0000256" key="1">
    <source>
        <dbReference type="ARBA" id="ARBA00004141"/>
    </source>
</evidence>
<keyword evidence="4 5" id="KW-0472">Membrane</keyword>
<evidence type="ECO:0000256" key="4">
    <source>
        <dbReference type="ARBA" id="ARBA00023136"/>
    </source>
</evidence>
<evidence type="ECO:0000256" key="5">
    <source>
        <dbReference type="SAM" id="Phobius"/>
    </source>
</evidence>
<dbReference type="InterPro" id="IPR050256">
    <property type="entry name" value="Glycosyltransferase_2"/>
</dbReference>
<dbReference type="Gene3D" id="3.90.550.10">
    <property type="entry name" value="Spore Coat Polysaccharide Biosynthesis Protein SpsA, Chain A"/>
    <property type="match status" value="1"/>
</dbReference>
<sequence>MICDCPPAKNKIGLMILKNARRVCAVVPALNPNRTLLTVVSGLLESGAATVVVINDGSEVSLCPLFSEIGQLSPKVTVLAHAVNMGKGQALKTAFNHILVNALDCDVVVTVDADGQHLPEDAMRLASSVDPDHKSLHIGCREFGGDVPLRSRFGNIMTRQVVRLLMGLKTSDTQSGLRAFPLEMLKPFLRIRSAGYDYELDMLLGCHEEGVPLHEQPITTIYEPGNPSSHFNPVLDSFRIYFVFLRYIGVSLASFLLDYLVFSMAILAFSKTAWVTHLVVRLFTSGVNFYWNRKHVFKSRGRVGHESIRYFMSMLYVLFASTCLLYFFSEVMALNSFAAKPLAELITFLISFALLRNWVFRKKTTAGPDEGVAGAGETT</sequence>
<dbReference type="GO" id="GO:0000271">
    <property type="term" value="P:polysaccharide biosynthetic process"/>
    <property type="evidence" value="ECO:0007669"/>
    <property type="project" value="InterPro"/>
</dbReference>
<gene>
    <name evidence="8" type="ORF">DFE_2888</name>
</gene>
<dbReference type="PANTHER" id="PTHR48090:SF7">
    <property type="entry name" value="RFBJ PROTEIN"/>
    <property type="match status" value="1"/>
</dbReference>
<evidence type="ECO:0000256" key="2">
    <source>
        <dbReference type="ARBA" id="ARBA00022692"/>
    </source>
</evidence>
<comment type="subcellular location">
    <subcellularLocation>
        <location evidence="1">Membrane</location>
        <topology evidence="1">Multi-pass membrane protein</topology>
    </subcellularLocation>
</comment>
<dbReference type="PANTHER" id="PTHR48090">
    <property type="entry name" value="UNDECAPRENYL-PHOSPHATE 4-DEOXY-4-FORMAMIDO-L-ARABINOSE TRANSFERASE-RELATED"/>
    <property type="match status" value="1"/>
</dbReference>
<keyword evidence="2 5" id="KW-0812">Transmembrane</keyword>
<evidence type="ECO:0000313" key="9">
    <source>
        <dbReference type="Proteomes" id="UP000269883"/>
    </source>
</evidence>
<feature type="domain" description="Glycosyltransferase 2-like" evidence="6">
    <location>
        <begin position="25"/>
        <end position="154"/>
    </location>
</feature>
<evidence type="ECO:0000259" key="6">
    <source>
        <dbReference type="Pfam" id="PF00535"/>
    </source>
</evidence>
<dbReference type="Pfam" id="PF00535">
    <property type="entry name" value="Glycos_transf_2"/>
    <property type="match status" value="1"/>
</dbReference>
<feature type="domain" description="GtrA/DPMS transmembrane" evidence="7">
    <location>
        <begin position="246"/>
        <end position="360"/>
    </location>
</feature>
<protein>
    <submittedName>
        <fullName evidence="8">Uncharacterized protein</fullName>
    </submittedName>
</protein>
<proteinExistence type="predicted"/>
<keyword evidence="3 5" id="KW-1133">Transmembrane helix</keyword>
<feature type="transmembrane region" description="Helical" evidence="5">
    <location>
        <begin position="244"/>
        <end position="268"/>
    </location>
</feature>
<feature type="transmembrane region" description="Helical" evidence="5">
    <location>
        <begin position="341"/>
        <end position="359"/>
    </location>
</feature>
<evidence type="ECO:0000313" key="8">
    <source>
        <dbReference type="EMBL" id="BBD09614.1"/>
    </source>
</evidence>
<dbReference type="SUPFAM" id="SSF53448">
    <property type="entry name" value="Nucleotide-diphospho-sugar transferases"/>
    <property type="match status" value="1"/>
</dbReference>
<evidence type="ECO:0000259" key="7">
    <source>
        <dbReference type="Pfam" id="PF04138"/>
    </source>
</evidence>
<feature type="transmembrane region" description="Helical" evidence="5">
    <location>
        <begin position="274"/>
        <end position="291"/>
    </location>
</feature>
<dbReference type="InterPro" id="IPR007267">
    <property type="entry name" value="GtrA_DPMS_TM"/>
</dbReference>
<name>A0A2Z6B286_9BACT</name>
<keyword evidence="9" id="KW-1185">Reference proteome</keyword>
<organism evidence="8 9">
    <name type="scientific">Desulfovibrio ferrophilus</name>
    <dbReference type="NCBI Taxonomy" id="241368"/>
    <lineage>
        <taxon>Bacteria</taxon>
        <taxon>Pseudomonadati</taxon>
        <taxon>Thermodesulfobacteriota</taxon>
        <taxon>Desulfovibrionia</taxon>
        <taxon>Desulfovibrionales</taxon>
        <taxon>Desulfovibrionaceae</taxon>
        <taxon>Desulfovibrio</taxon>
    </lineage>
</organism>
<accession>A0A2Z6B286</accession>